<dbReference type="InterPro" id="IPR046879">
    <property type="entry name" value="KANL3/Tex30_Abhydrolase"/>
</dbReference>
<feature type="domain" description="KANL3/Tex30 alpha/beta hydrolase-like" evidence="1">
    <location>
        <begin position="47"/>
        <end position="234"/>
    </location>
</feature>
<dbReference type="SUPFAM" id="SSF53474">
    <property type="entry name" value="alpha/beta-Hydrolases"/>
    <property type="match status" value="1"/>
</dbReference>
<dbReference type="PANTHER" id="PTHR13136:SF11">
    <property type="entry name" value="TESTIS-EXPRESSED PROTEIN 30"/>
    <property type="match status" value="1"/>
</dbReference>
<dbReference type="InterPro" id="IPR026555">
    <property type="entry name" value="NSL3/Tex30"/>
</dbReference>
<name>A0AB74UBJ8_9GAMM</name>
<reference evidence="2" key="1">
    <citation type="submission" date="2024-06" db="EMBL/GenBank/DDBJ databases">
        <title>Complete genome of Salinicola endophyticus HNIBRBA4755.</title>
        <authorList>
            <person name="Shin S.Y."/>
            <person name="Kang H."/>
            <person name="Song J."/>
        </authorList>
    </citation>
    <scope>NUCLEOTIDE SEQUENCE</scope>
    <source>
        <strain evidence="2">HNIBRBA4755</strain>
    </source>
</reference>
<organism evidence="2">
    <name type="scientific">Salinicola endophyticus</name>
    <dbReference type="NCBI Taxonomy" id="1949083"/>
    <lineage>
        <taxon>Bacteria</taxon>
        <taxon>Pseudomonadati</taxon>
        <taxon>Pseudomonadota</taxon>
        <taxon>Gammaproteobacteria</taxon>
        <taxon>Oceanospirillales</taxon>
        <taxon>Halomonadaceae</taxon>
        <taxon>Salinicola</taxon>
    </lineage>
</organism>
<dbReference type="PANTHER" id="PTHR13136">
    <property type="entry name" value="TESTIS DEVELOPMENT PROTEIN PRTD"/>
    <property type="match status" value="1"/>
</dbReference>
<evidence type="ECO:0000259" key="1">
    <source>
        <dbReference type="Pfam" id="PF20408"/>
    </source>
</evidence>
<protein>
    <submittedName>
        <fullName evidence="2">Alpha/beta family hydrolase</fullName>
    </submittedName>
</protein>
<gene>
    <name evidence="2" type="ORF">ABV408_04045</name>
</gene>
<dbReference type="InterPro" id="IPR029058">
    <property type="entry name" value="AB_hydrolase_fold"/>
</dbReference>
<keyword evidence="2" id="KW-0378">Hydrolase</keyword>
<dbReference type="GO" id="GO:0016787">
    <property type="term" value="F:hydrolase activity"/>
    <property type="evidence" value="ECO:0007669"/>
    <property type="project" value="UniProtKB-KW"/>
</dbReference>
<evidence type="ECO:0000313" key="2">
    <source>
        <dbReference type="EMBL" id="XCJ80352.1"/>
    </source>
</evidence>
<sequence length="245" mass="26485">MRTQADDVPVPDDEDRRRIASALAHGDDTLHETALGGVRVCGPAQAPRLLLSHGAGAGHDSPFLSRLRHALAAGGVQVIAVEFAYMARMRREGRRRPPPRVEGLVAELSAWRRAIDADGLAPAWLGGKSMGGRVASLLAAREPTPGLVLCGYPFHPPGKPERLRLDHWPDLACPLLLLQGTRDAFGTRTEVEGYTLPAQLECHFLDGGDHDWQPPKRLGVSQAALIDTAAALICRRLAQVNRHQG</sequence>
<proteinExistence type="predicted"/>
<dbReference type="RefSeq" id="WP_353981180.1">
    <property type="nucleotide sequence ID" value="NZ_CP159578.1"/>
</dbReference>
<dbReference type="AlphaFoldDB" id="A0AB74UBJ8"/>
<accession>A0AB74UBJ8</accession>
<dbReference type="EMBL" id="CP159578">
    <property type="protein sequence ID" value="XCJ80352.1"/>
    <property type="molecule type" value="Genomic_DNA"/>
</dbReference>
<dbReference type="Pfam" id="PF20408">
    <property type="entry name" value="Abhydrolase_11"/>
    <property type="match status" value="1"/>
</dbReference>
<dbReference type="Gene3D" id="3.40.50.1820">
    <property type="entry name" value="alpha/beta hydrolase"/>
    <property type="match status" value="1"/>
</dbReference>